<sequence length="219" mass="24745">MMVTELHDPGDLDFAEIDIILAQAKLRLQRDRCRDRKLRRHMNLSDIPENFAHVPPCTFSECSSLASTRSVSLDTSQPDFASRDVRSKRRPPKPHQKFQILSLIAPMKWLRGYMGCVMAGAQDAYCDAEGSAESRNVMTKAEYIFPPPQYSSRYRHGLDCKDILSAALLRPICSCVRMNSKRLKLNLLSASFKRLRSFISVGTTTELGCHSFQRGCEAA</sequence>
<reference evidence="2 4" key="1">
    <citation type="journal article" date="2008" name="Science">
        <title>The Physcomitrella genome reveals evolutionary insights into the conquest of land by plants.</title>
        <authorList>
            <person name="Rensing S."/>
            <person name="Lang D."/>
            <person name="Zimmer A."/>
            <person name="Terry A."/>
            <person name="Salamov A."/>
            <person name="Shapiro H."/>
            <person name="Nishiyama T."/>
            <person name="Perroud P.-F."/>
            <person name="Lindquist E."/>
            <person name="Kamisugi Y."/>
            <person name="Tanahashi T."/>
            <person name="Sakakibara K."/>
            <person name="Fujita T."/>
            <person name="Oishi K."/>
            <person name="Shin-I T."/>
            <person name="Kuroki Y."/>
            <person name="Toyoda A."/>
            <person name="Suzuki Y."/>
            <person name="Hashimoto A."/>
            <person name="Yamaguchi K."/>
            <person name="Sugano A."/>
            <person name="Kohara Y."/>
            <person name="Fujiyama A."/>
            <person name="Anterola A."/>
            <person name="Aoki S."/>
            <person name="Ashton N."/>
            <person name="Barbazuk W.B."/>
            <person name="Barker E."/>
            <person name="Bennetzen J."/>
            <person name="Bezanilla M."/>
            <person name="Blankenship R."/>
            <person name="Cho S.H."/>
            <person name="Dutcher S."/>
            <person name="Estelle M."/>
            <person name="Fawcett J.A."/>
            <person name="Gundlach H."/>
            <person name="Hanada K."/>
            <person name="Heyl A."/>
            <person name="Hicks K.A."/>
            <person name="Hugh J."/>
            <person name="Lohr M."/>
            <person name="Mayer K."/>
            <person name="Melkozernov A."/>
            <person name="Murata T."/>
            <person name="Nelson D."/>
            <person name="Pils B."/>
            <person name="Prigge M."/>
            <person name="Reiss B."/>
            <person name="Renner T."/>
            <person name="Rombauts S."/>
            <person name="Rushton P."/>
            <person name="Sanderfoot A."/>
            <person name="Schween G."/>
            <person name="Shiu S.-H."/>
            <person name="Stueber K."/>
            <person name="Theodoulou F.L."/>
            <person name="Tu H."/>
            <person name="Van de Peer Y."/>
            <person name="Verrier P.J."/>
            <person name="Waters E."/>
            <person name="Wood A."/>
            <person name="Yang L."/>
            <person name="Cove D."/>
            <person name="Cuming A."/>
            <person name="Hasebe M."/>
            <person name="Lucas S."/>
            <person name="Mishler D.B."/>
            <person name="Reski R."/>
            <person name="Grigoriev I."/>
            <person name="Quatrano R.S."/>
            <person name="Boore J.L."/>
        </authorList>
    </citation>
    <scope>NUCLEOTIDE SEQUENCE [LARGE SCALE GENOMIC DNA]</scope>
    <source>
        <strain evidence="3 4">cv. Gransden 2004</strain>
    </source>
</reference>
<accession>A9SN87</accession>
<proteinExistence type="predicted"/>
<dbReference type="Gramene" id="Pp3c7_25350V3.1">
    <property type="protein sequence ID" value="Pp3c7_25350V3.1"/>
    <property type="gene ID" value="Pp3c7_25350"/>
</dbReference>
<reference evidence="2 4" key="2">
    <citation type="journal article" date="2018" name="Plant J.">
        <title>The Physcomitrella patens chromosome-scale assembly reveals moss genome structure and evolution.</title>
        <authorList>
            <person name="Lang D."/>
            <person name="Ullrich K.K."/>
            <person name="Murat F."/>
            <person name="Fuchs J."/>
            <person name="Jenkins J."/>
            <person name="Haas F.B."/>
            <person name="Piednoel M."/>
            <person name="Gundlach H."/>
            <person name="Van Bel M."/>
            <person name="Meyberg R."/>
            <person name="Vives C."/>
            <person name="Morata J."/>
            <person name="Symeonidi A."/>
            <person name="Hiss M."/>
            <person name="Muchero W."/>
            <person name="Kamisugi Y."/>
            <person name="Saleh O."/>
            <person name="Blanc G."/>
            <person name="Decker E.L."/>
            <person name="van Gessel N."/>
            <person name="Grimwood J."/>
            <person name="Hayes R.D."/>
            <person name="Graham S.W."/>
            <person name="Gunter L.E."/>
            <person name="McDaniel S.F."/>
            <person name="Hoernstein S.N.W."/>
            <person name="Larsson A."/>
            <person name="Li F.W."/>
            <person name="Perroud P.F."/>
            <person name="Phillips J."/>
            <person name="Ranjan P."/>
            <person name="Rokshar D.S."/>
            <person name="Rothfels C.J."/>
            <person name="Schneider L."/>
            <person name="Shu S."/>
            <person name="Stevenson D.W."/>
            <person name="Thummler F."/>
            <person name="Tillich M."/>
            <person name="Villarreal Aguilar J.C."/>
            <person name="Widiez T."/>
            <person name="Wong G.K."/>
            <person name="Wymore A."/>
            <person name="Zhang Y."/>
            <person name="Zimmer A.D."/>
            <person name="Quatrano R.S."/>
            <person name="Mayer K.F.X."/>
            <person name="Goodstein D."/>
            <person name="Casacuberta J.M."/>
            <person name="Vandepoele K."/>
            <person name="Reski R."/>
            <person name="Cuming A.C."/>
            <person name="Tuskan G.A."/>
            <person name="Maumus F."/>
            <person name="Salse J."/>
            <person name="Schmutz J."/>
            <person name="Rensing S.A."/>
        </authorList>
    </citation>
    <scope>NUCLEOTIDE SEQUENCE [LARGE SCALE GENOMIC DNA]</scope>
    <source>
        <strain evidence="3 4">cv. Gransden 2004</strain>
    </source>
</reference>
<keyword evidence="4" id="KW-1185">Reference proteome</keyword>
<reference evidence="3" key="3">
    <citation type="submission" date="2020-12" db="UniProtKB">
        <authorList>
            <consortium name="EnsemblPlants"/>
        </authorList>
    </citation>
    <scope>IDENTIFICATION</scope>
</reference>
<dbReference type="Proteomes" id="UP000006727">
    <property type="component" value="Chromosome 7"/>
</dbReference>
<dbReference type="HOGENOM" id="CLU_1716317_0_0_1"/>
<dbReference type="EnsemblPlants" id="Pp3c7_25350V3.2">
    <property type="protein sequence ID" value="Pp3c7_25350V3.2"/>
    <property type="gene ID" value="Pp3c7_25350"/>
</dbReference>
<evidence type="ECO:0000313" key="2">
    <source>
        <dbReference type="EMBL" id="PNR51665.1"/>
    </source>
</evidence>
<dbReference type="Gramene" id="Pp3c7_25350V3.2">
    <property type="protein sequence ID" value="Pp3c7_25350V3.2"/>
    <property type="gene ID" value="Pp3c7_25350"/>
</dbReference>
<dbReference type="EnsemblPlants" id="Pp3c7_25350V3.1">
    <property type="protein sequence ID" value="Pp3c7_25350V3.1"/>
    <property type="gene ID" value="Pp3c7_25350"/>
</dbReference>
<evidence type="ECO:0000256" key="1">
    <source>
        <dbReference type="SAM" id="MobiDB-lite"/>
    </source>
</evidence>
<gene>
    <name evidence="2" type="ORF">PHYPA_010853</name>
</gene>
<evidence type="ECO:0000313" key="4">
    <source>
        <dbReference type="Proteomes" id="UP000006727"/>
    </source>
</evidence>
<dbReference type="AlphaFoldDB" id="A9SN87"/>
<protein>
    <submittedName>
        <fullName evidence="2 3">Uncharacterized protein</fullName>
    </submittedName>
</protein>
<dbReference type="InParanoid" id="A9SN87"/>
<dbReference type="EMBL" id="ABEU02000007">
    <property type="protein sequence ID" value="PNR51665.1"/>
    <property type="molecule type" value="Genomic_DNA"/>
</dbReference>
<name>A9SN87_PHYPA</name>
<dbReference type="PaxDb" id="3218-PP1S97_87V6.1"/>
<feature type="region of interest" description="Disordered" evidence="1">
    <location>
        <begin position="75"/>
        <end position="94"/>
    </location>
</feature>
<organism evidence="2">
    <name type="scientific">Physcomitrium patens</name>
    <name type="common">Spreading-leaved earth moss</name>
    <name type="synonym">Physcomitrella patens</name>
    <dbReference type="NCBI Taxonomy" id="3218"/>
    <lineage>
        <taxon>Eukaryota</taxon>
        <taxon>Viridiplantae</taxon>
        <taxon>Streptophyta</taxon>
        <taxon>Embryophyta</taxon>
        <taxon>Bryophyta</taxon>
        <taxon>Bryophytina</taxon>
        <taxon>Bryopsida</taxon>
        <taxon>Funariidae</taxon>
        <taxon>Funariales</taxon>
        <taxon>Funariaceae</taxon>
        <taxon>Physcomitrium</taxon>
    </lineage>
</organism>
<evidence type="ECO:0000313" key="3">
    <source>
        <dbReference type="EnsemblPlants" id="Pp3c7_25350V3.1"/>
    </source>
</evidence>